<sequence length="152" mass="17838">MSVVELRERLALLKETQKREQEEKRDQIIQGKRAKSQKLQNTVEQISFCRAAMGRTAALRWEEKKARAANLGTPSQDERVLELQRRMEERAAERRRQTAQLHVPPPRVGRPQLPAQTEAQHWLELYQSRERRLQAMQEADRTCQPTHHLEAA</sequence>
<dbReference type="Proteomes" id="UP000710432">
    <property type="component" value="Unassembled WGS sequence"/>
</dbReference>
<organism evidence="2 3">
    <name type="scientific">Microtus ochrogaster</name>
    <name type="common">Prairie vole</name>
    <dbReference type="NCBI Taxonomy" id="79684"/>
    <lineage>
        <taxon>Eukaryota</taxon>
        <taxon>Metazoa</taxon>
        <taxon>Chordata</taxon>
        <taxon>Craniata</taxon>
        <taxon>Vertebrata</taxon>
        <taxon>Euteleostomi</taxon>
        <taxon>Mammalia</taxon>
        <taxon>Eutheria</taxon>
        <taxon>Euarchontoglires</taxon>
        <taxon>Glires</taxon>
        <taxon>Rodentia</taxon>
        <taxon>Myomorpha</taxon>
        <taxon>Muroidea</taxon>
        <taxon>Cricetidae</taxon>
        <taxon>Arvicolinae</taxon>
        <taxon>Microtus</taxon>
    </lineage>
</organism>
<dbReference type="AlphaFoldDB" id="A0A8J6KWY8"/>
<accession>A0A8J6KWY8</accession>
<name>A0A8J6KWY8_MICOH</name>
<gene>
    <name evidence="2" type="ORF">LTLLF_103765</name>
</gene>
<reference evidence="2" key="1">
    <citation type="submission" date="2020-03" db="EMBL/GenBank/DDBJ databases">
        <title>Studies in the Genomics of Life Span.</title>
        <authorList>
            <person name="Glass D."/>
        </authorList>
    </citation>
    <scope>NUCLEOTIDE SEQUENCE</scope>
    <source>
        <strain evidence="2">LTLLF</strain>
        <tissue evidence="2">Muscle</tissue>
    </source>
</reference>
<comment type="caution">
    <text evidence="2">The sequence shown here is derived from an EMBL/GenBank/DDBJ whole genome shotgun (WGS) entry which is preliminary data.</text>
</comment>
<keyword evidence="2" id="KW-0966">Cell projection</keyword>
<protein>
    <submittedName>
        <fullName evidence="2">Cilia- and flagella-associated protein 99</fullName>
    </submittedName>
</protein>
<proteinExistence type="predicted"/>
<keyword evidence="2" id="KW-0969">Cilium</keyword>
<dbReference type="PANTHER" id="PTHR34649">
    <property type="entry name" value="CILIA- AND FLAGELLA-ASSOCIATED PROTEIN 99"/>
    <property type="match status" value="1"/>
</dbReference>
<feature type="region of interest" description="Disordered" evidence="1">
    <location>
        <begin position="87"/>
        <end position="114"/>
    </location>
</feature>
<dbReference type="InterPro" id="IPR039341">
    <property type="entry name" value="CFAP99"/>
</dbReference>
<feature type="region of interest" description="Disordered" evidence="1">
    <location>
        <begin position="16"/>
        <end position="40"/>
    </location>
</feature>
<evidence type="ECO:0000313" key="2">
    <source>
        <dbReference type="EMBL" id="KAH0512826.1"/>
    </source>
</evidence>
<dbReference type="EMBL" id="JAATJU010021718">
    <property type="protein sequence ID" value="KAH0512826.1"/>
    <property type="molecule type" value="Genomic_DNA"/>
</dbReference>
<feature type="compositionally biased region" description="Basic and acidic residues" evidence="1">
    <location>
        <begin position="16"/>
        <end position="27"/>
    </location>
</feature>
<evidence type="ECO:0000256" key="1">
    <source>
        <dbReference type="SAM" id="MobiDB-lite"/>
    </source>
</evidence>
<feature type="compositionally biased region" description="Basic and acidic residues" evidence="1">
    <location>
        <begin position="87"/>
        <end position="96"/>
    </location>
</feature>
<keyword evidence="2" id="KW-0282">Flagellum</keyword>
<dbReference type="PANTHER" id="PTHR34649:SF1">
    <property type="entry name" value="CILIA- AND FLAGELLA-ASSOCIATED PROTEIN 99"/>
    <property type="match status" value="1"/>
</dbReference>
<evidence type="ECO:0000313" key="3">
    <source>
        <dbReference type="Proteomes" id="UP000710432"/>
    </source>
</evidence>